<keyword evidence="2" id="KW-0805">Transcription regulation</keyword>
<dbReference type="GO" id="GO:0032993">
    <property type="term" value="C:protein-DNA complex"/>
    <property type="evidence" value="ECO:0007669"/>
    <property type="project" value="TreeGrafter"/>
</dbReference>
<evidence type="ECO:0000256" key="1">
    <source>
        <dbReference type="ARBA" id="ARBA00009437"/>
    </source>
</evidence>
<evidence type="ECO:0000259" key="5">
    <source>
        <dbReference type="PROSITE" id="PS50931"/>
    </source>
</evidence>
<dbReference type="PANTHER" id="PTHR30346:SF28">
    <property type="entry name" value="HTH-TYPE TRANSCRIPTIONAL REGULATOR CYNR"/>
    <property type="match status" value="1"/>
</dbReference>
<dbReference type="AlphaFoldDB" id="A0A1A7C332"/>
<evidence type="ECO:0000256" key="3">
    <source>
        <dbReference type="ARBA" id="ARBA00023125"/>
    </source>
</evidence>
<dbReference type="PANTHER" id="PTHR30346">
    <property type="entry name" value="TRANSCRIPTIONAL DUAL REGULATOR HCAR-RELATED"/>
    <property type="match status" value="1"/>
</dbReference>
<evidence type="ECO:0000256" key="4">
    <source>
        <dbReference type="ARBA" id="ARBA00023163"/>
    </source>
</evidence>
<organism evidence="6 7">
    <name type="scientific">Janthinobacterium psychrotolerans</name>
    <dbReference type="NCBI Taxonomy" id="1747903"/>
    <lineage>
        <taxon>Bacteria</taxon>
        <taxon>Pseudomonadati</taxon>
        <taxon>Pseudomonadota</taxon>
        <taxon>Betaproteobacteria</taxon>
        <taxon>Burkholderiales</taxon>
        <taxon>Oxalobacteraceae</taxon>
        <taxon>Janthinobacterium</taxon>
    </lineage>
</organism>
<evidence type="ECO:0000313" key="6">
    <source>
        <dbReference type="EMBL" id="OBV40142.1"/>
    </source>
</evidence>
<dbReference type="InterPro" id="IPR000847">
    <property type="entry name" value="LysR_HTH_N"/>
</dbReference>
<keyword evidence="7" id="KW-1185">Reference proteome</keyword>
<dbReference type="GO" id="GO:0003677">
    <property type="term" value="F:DNA binding"/>
    <property type="evidence" value="ECO:0007669"/>
    <property type="project" value="UniProtKB-KW"/>
</dbReference>
<gene>
    <name evidence="6" type="ORF">ASR47_101457</name>
</gene>
<keyword evidence="3" id="KW-0238">DNA-binding</keyword>
<feature type="domain" description="HTH lysR-type" evidence="5">
    <location>
        <begin position="2"/>
        <end position="59"/>
    </location>
</feature>
<dbReference type="Gene3D" id="1.10.10.10">
    <property type="entry name" value="Winged helix-like DNA-binding domain superfamily/Winged helix DNA-binding domain"/>
    <property type="match status" value="1"/>
</dbReference>
<dbReference type="SUPFAM" id="SSF46785">
    <property type="entry name" value="Winged helix' DNA-binding domain"/>
    <property type="match status" value="1"/>
</dbReference>
<dbReference type="PRINTS" id="PR00039">
    <property type="entry name" value="HTHLYSR"/>
</dbReference>
<dbReference type="FunFam" id="1.10.10.10:FF:000001">
    <property type="entry name" value="LysR family transcriptional regulator"/>
    <property type="match status" value="1"/>
</dbReference>
<evidence type="ECO:0000256" key="2">
    <source>
        <dbReference type="ARBA" id="ARBA00023015"/>
    </source>
</evidence>
<accession>A0A1A7C332</accession>
<comment type="similarity">
    <text evidence="1">Belongs to the LysR transcriptional regulatory family.</text>
</comment>
<dbReference type="RefSeq" id="WP_065307194.1">
    <property type="nucleotide sequence ID" value="NZ_LOCQ01000049.1"/>
</dbReference>
<dbReference type="InterPro" id="IPR036390">
    <property type="entry name" value="WH_DNA-bd_sf"/>
</dbReference>
<dbReference type="GO" id="GO:0003700">
    <property type="term" value="F:DNA-binding transcription factor activity"/>
    <property type="evidence" value="ECO:0007669"/>
    <property type="project" value="InterPro"/>
</dbReference>
<dbReference type="EMBL" id="LOCQ01000049">
    <property type="protein sequence ID" value="OBV40142.1"/>
    <property type="molecule type" value="Genomic_DNA"/>
</dbReference>
<keyword evidence="4" id="KW-0804">Transcription</keyword>
<name>A0A1A7C332_9BURK</name>
<dbReference type="Proteomes" id="UP000092713">
    <property type="component" value="Unassembled WGS sequence"/>
</dbReference>
<sequence length="117" mass="13003">MIETRLLRQFIALAEEPDFRRAAERLHMAQPPLSQAILRLEEQLGYPVFARTNRKVDLTAAGTAFLATARQVLAALEQGVAETRRVAQGRAGHLRPGFIQVTPYAHVLDALPFPLCT</sequence>
<comment type="caution">
    <text evidence="6">The sequence shown here is derived from an EMBL/GenBank/DDBJ whole genome shotgun (WGS) entry which is preliminary data.</text>
</comment>
<reference evidence="6 7" key="1">
    <citation type="submission" date="2016-04" db="EMBL/GenBank/DDBJ databases">
        <title>Draft genome sequence of Janthinobacterium psychrotolerans sp. nov., isolated from freshwater sediments in Denmark.</title>
        <authorList>
            <person name="Gong X."/>
            <person name="Skrivergaard S."/>
            <person name="Korsgaard B.S."/>
            <person name="Schreiber L."/>
            <person name="Marshall I.P."/>
            <person name="Finster K."/>
            <person name="Schramm A."/>
        </authorList>
    </citation>
    <scope>NUCLEOTIDE SEQUENCE [LARGE SCALE GENOMIC DNA]</scope>
    <source>
        <strain evidence="6 7">S3-2</strain>
    </source>
</reference>
<dbReference type="InterPro" id="IPR036388">
    <property type="entry name" value="WH-like_DNA-bd_sf"/>
</dbReference>
<dbReference type="PATRIC" id="fig|1747903.4.peg.3768"/>
<dbReference type="Pfam" id="PF00126">
    <property type="entry name" value="HTH_1"/>
    <property type="match status" value="1"/>
</dbReference>
<evidence type="ECO:0000313" key="7">
    <source>
        <dbReference type="Proteomes" id="UP000092713"/>
    </source>
</evidence>
<dbReference type="STRING" id="1747903.ASR47_101457"/>
<proteinExistence type="inferred from homology"/>
<protein>
    <submittedName>
        <fullName evidence="6">Regulatory Helix-turn-helix protein, lysR family</fullName>
    </submittedName>
</protein>
<dbReference type="PROSITE" id="PS50931">
    <property type="entry name" value="HTH_LYSR"/>
    <property type="match status" value="1"/>
</dbReference>